<dbReference type="PaxDb" id="65489-OBART11G05050.1"/>
<dbReference type="Gramene" id="OBART11G05050.1">
    <property type="protein sequence ID" value="OBART11G05050.1"/>
    <property type="gene ID" value="OBART11G05050"/>
</dbReference>
<organism evidence="1">
    <name type="scientific">Oryza barthii</name>
    <dbReference type="NCBI Taxonomy" id="65489"/>
    <lineage>
        <taxon>Eukaryota</taxon>
        <taxon>Viridiplantae</taxon>
        <taxon>Streptophyta</taxon>
        <taxon>Embryophyta</taxon>
        <taxon>Tracheophyta</taxon>
        <taxon>Spermatophyta</taxon>
        <taxon>Magnoliopsida</taxon>
        <taxon>Liliopsida</taxon>
        <taxon>Poales</taxon>
        <taxon>Poaceae</taxon>
        <taxon>BOP clade</taxon>
        <taxon>Oryzoideae</taxon>
        <taxon>Oryzeae</taxon>
        <taxon>Oryzinae</taxon>
        <taxon>Oryza</taxon>
    </lineage>
</organism>
<protein>
    <submittedName>
        <fullName evidence="1">Uncharacterized protein</fullName>
    </submittedName>
</protein>
<proteinExistence type="predicted"/>
<accession>A0A0D3HIY8</accession>
<evidence type="ECO:0000313" key="1">
    <source>
        <dbReference type="EnsemblPlants" id="OBART11G05050.1"/>
    </source>
</evidence>
<keyword evidence="2" id="KW-1185">Reference proteome</keyword>
<name>A0A0D3HIY8_9ORYZ</name>
<reference evidence="1" key="2">
    <citation type="submission" date="2015-03" db="UniProtKB">
        <authorList>
            <consortium name="EnsemblPlants"/>
        </authorList>
    </citation>
    <scope>IDENTIFICATION</scope>
</reference>
<dbReference type="HOGENOM" id="CLU_190231_0_0_1"/>
<reference evidence="1" key="1">
    <citation type="journal article" date="2009" name="Rice">
        <title>De Novo Next Generation Sequencing of Plant Genomes.</title>
        <authorList>
            <person name="Rounsley S."/>
            <person name="Marri P.R."/>
            <person name="Yu Y."/>
            <person name="He R."/>
            <person name="Sisneros N."/>
            <person name="Goicoechea J.L."/>
            <person name="Lee S.J."/>
            <person name="Angelova A."/>
            <person name="Kudrna D."/>
            <person name="Luo M."/>
            <person name="Affourtit J."/>
            <person name="Desany B."/>
            <person name="Knight J."/>
            <person name="Niazi F."/>
            <person name="Egholm M."/>
            <person name="Wing R.A."/>
        </authorList>
    </citation>
    <scope>NUCLEOTIDE SEQUENCE [LARGE SCALE GENOMIC DNA]</scope>
    <source>
        <strain evidence="1">cv. IRGC 105608</strain>
    </source>
</reference>
<evidence type="ECO:0000313" key="2">
    <source>
        <dbReference type="Proteomes" id="UP000026960"/>
    </source>
</evidence>
<dbReference type="AlphaFoldDB" id="A0A0D3HIY8"/>
<sequence>MRWGRRLRQRQMMLGLGDGQFVAVLPILWSRDTQQCWLGTGDDKDTHELRNDVAPCVNDGA</sequence>
<dbReference type="EnsemblPlants" id="OBART11G05050.1">
    <property type="protein sequence ID" value="OBART11G05050.1"/>
    <property type="gene ID" value="OBART11G05050"/>
</dbReference>
<dbReference type="Proteomes" id="UP000026960">
    <property type="component" value="Chromosome 11"/>
</dbReference>